<reference evidence="2" key="1">
    <citation type="journal article" date="2020" name="Microb. Genom.">
        <title>Genetic diversity of clinical and environmental Mucorales isolates obtained from an investigation of mucormycosis cases among solid organ transplant recipients.</title>
        <authorList>
            <person name="Nguyen M.H."/>
            <person name="Kaul D."/>
            <person name="Muto C."/>
            <person name="Cheng S.J."/>
            <person name="Richter R.A."/>
            <person name="Bruno V.M."/>
            <person name="Liu G."/>
            <person name="Beyhan S."/>
            <person name="Sundermann A.J."/>
            <person name="Mounaud S."/>
            <person name="Pasculle A.W."/>
            <person name="Nierman W.C."/>
            <person name="Driscoll E."/>
            <person name="Cumbie R."/>
            <person name="Clancy C.J."/>
            <person name="Dupont C.L."/>
        </authorList>
    </citation>
    <scope>NUCLEOTIDE SEQUENCE</scope>
    <source>
        <strain evidence="2">GL16</strain>
    </source>
</reference>
<dbReference type="EMBL" id="JAANIT010001485">
    <property type="protein sequence ID" value="KAG1540071.1"/>
    <property type="molecule type" value="Genomic_DNA"/>
</dbReference>
<keyword evidence="1" id="KW-0732">Signal</keyword>
<organism evidence="2 3">
    <name type="scientific">Rhizopus oryzae</name>
    <name type="common">Mucormycosis agent</name>
    <name type="synonym">Rhizopus arrhizus var. delemar</name>
    <dbReference type="NCBI Taxonomy" id="64495"/>
    <lineage>
        <taxon>Eukaryota</taxon>
        <taxon>Fungi</taxon>
        <taxon>Fungi incertae sedis</taxon>
        <taxon>Mucoromycota</taxon>
        <taxon>Mucoromycotina</taxon>
        <taxon>Mucoromycetes</taxon>
        <taxon>Mucorales</taxon>
        <taxon>Mucorineae</taxon>
        <taxon>Rhizopodaceae</taxon>
        <taxon>Rhizopus</taxon>
    </lineage>
</organism>
<evidence type="ECO:0000313" key="3">
    <source>
        <dbReference type="Proteomes" id="UP000717996"/>
    </source>
</evidence>
<evidence type="ECO:0000256" key="1">
    <source>
        <dbReference type="SAM" id="SignalP"/>
    </source>
</evidence>
<dbReference type="OMA" id="TIDSHYE"/>
<proteinExistence type="predicted"/>
<evidence type="ECO:0000313" key="2">
    <source>
        <dbReference type="EMBL" id="KAG1540071.1"/>
    </source>
</evidence>
<evidence type="ECO:0008006" key="4">
    <source>
        <dbReference type="Google" id="ProtNLM"/>
    </source>
</evidence>
<dbReference type="OrthoDB" id="2275820at2759"/>
<name>A0A9P6Y5Z4_RHIOR</name>
<dbReference type="AlphaFoldDB" id="A0A9P6Y5Z4"/>
<feature type="signal peptide" evidence="1">
    <location>
        <begin position="1"/>
        <end position="20"/>
    </location>
</feature>
<comment type="caution">
    <text evidence="2">The sequence shown here is derived from an EMBL/GenBank/DDBJ whole genome shotgun (WGS) entry which is preliminary data.</text>
</comment>
<dbReference type="Proteomes" id="UP000717996">
    <property type="component" value="Unassembled WGS sequence"/>
</dbReference>
<gene>
    <name evidence="2" type="ORF">G6F51_008747</name>
</gene>
<protein>
    <recommendedName>
        <fullName evidence="4">LAGLIDADG endonuclease</fullName>
    </recommendedName>
</protein>
<accession>A0A9P6Y5Z4</accession>
<feature type="chain" id="PRO_5040208410" description="LAGLIDADG endonuclease" evidence="1">
    <location>
        <begin position="21"/>
        <end position="290"/>
    </location>
</feature>
<sequence length="290" mass="33220">MRYACSHLLSGIILLDTLTGKTVIINSVEVFGRRSSLDAHRKSFRVKKEAEVSTSLPPEITRYRNVWLTAYSDVNGIKLVIGTKIFNVLVISSLRIDIGIKPKIGPVTSNFILNAYERLFATKIFVKKSVWESAQHIAKCERTNKISSYDVIFQLRQLRTRFHQRLTYFACRGFNEPTDDILTRPYTVFTLWEWDNGNNDSEYRVGSLLLQTIANNMITGCGVLRKDDVDFLKSKIPRGIDMDKYINEIIAHFNNDDSIAIADSTELNHILQKSQGRLPHKLPRQMNPLL</sequence>